<evidence type="ECO:0000256" key="5">
    <source>
        <dbReference type="ARBA" id="ARBA00023136"/>
    </source>
</evidence>
<dbReference type="STRING" id="150121.SAMN06296010_1376"/>
<dbReference type="Proteomes" id="UP000193244">
    <property type="component" value="Unassembled WGS sequence"/>
</dbReference>
<feature type="transmembrane region" description="Helical" evidence="7">
    <location>
        <begin position="359"/>
        <end position="383"/>
    </location>
</feature>
<keyword evidence="4 7" id="KW-1133">Transmembrane helix</keyword>
<name>A0A1X7JFU9_9MICO</name>
<evidence type="ECO:0000259" key="8">
    <source>
        <dbReference type="Pfam" id="PF06271"/>
    </source>
</evidence>
<dbReference type="AlphaFoldDB" id="A0A1X7JFU9"/>
<feature type="transmembrane region" description="Helical" evidence="7">
    <location>
        <begin position="329"/>
        <end position="347"/>
    </location>
</feature>
<accession>A0A1X7JFU9</accession>
<dbReference type="RefSeq" id="WP_085484336.1">
    <property type="nucleotide sequence ID" value="NZ_FXAY01000002.1"/>
</dbReference>
<evidence type="ECO:0000256" key="6">
    <source>
        <dbReference type="SAM" id="MobiDB-lite"/>
    </source>
</evidence>
<feature type="region of interest" description="Disordered" evidence="6">
    <location>
        <begin position="231"/>
        <end position="314"/>
    </location>
</feature>
<keyword evidence="5 7" id="KW-0472">Membrane</keyword>
<organism evidence="9 10">
    <name type="scientific">Agreia pratensis</name>
    <dbReference type="NCBI Taxonomy" id="150121"/>
    <lineage>
        <taxon>Bacteria</taxon>
        <taxon>Bacillati</taxon>
        <taxon>Actinomycetota</taxon>
        <taxon>Actinomycetes</taxon>
        <taxon>Micrococcales</taxon>
        <taxon>Microbacteriaceae</taxon>
        <taxon>Agreia</taxon>
    </lineage>
</organism>
<reference evidence="10" key="1">
    <citation type="submission" date="2017-04" db="EMBL/GenBank/DDBJ databases">
        <authorList>
            <person name="Varghese N."/>
            <person name="Submissions S."/>
        </authorList>
    </citation>
    <scope>NUCLEOTIDE SEQUENCE [LARGE SCALE GENOMIC DNA]</scope>
    <source>
        <strain evidence="10">VKM Ac-2510</strain>
    </source>
</reference>
<gene>
    <name evidence="9" type="ORF">SAMN06296010_1376</name>
</gene>
<evidence type="ECO:0000256" key="1">
    <source>
        <dbReference type="ARBA" id="ARBA00004651"/>
    </source>
</evidence>
<comment type="subcellular location">
    <subcellularLocation>
        <location evidence="1">Cell membrane</location>
        <topology evidence="1">Multi-pass membrane protein</topology>
    </subcellularLocation>
</comment>
<dbReference type="PANTHER" id="PTHR36115">
    <property type="entry name" value="PROLINE-RICH ANTIGEN HOMOLOG-RELATED"/>
    <property type="match status" value="1"/>
</dbReference>
<feature type="region of interest" description="Disordered" evidence="6">
    <location>
        <begin position="108"/>
        <end position="127"/>
    </location>
</feature>
<dbReference type="OrthoDB" id="3254248at2"/>
<proteinExistence type="predicted"/>
<feature type="transmembrane region" description="Helical" evidence="7">
    <location>
        <begin position="418"/>
        <end position="440"/>
    </location>
</feature>
<dbReference type="InterPro" id="IPR010432">
    <property type="entry name" value="RDD"/>
</dbReference>
<dbReference type="GO" id="GO:0005886">
    <property type="term" value="C:plasma membrane"/>
    <property type="evidence" value="ECO:0007669"/>
    <property type="project" value="UniProtKB-SubCell"/>
</dbReference>
<dbReference type="PANTHER" id="PTHR36115:SF6">
    <property type="entry name" value="PROLINE-RICH ANTIGEN HOMOLOG"/>
    <property type="match status" value="1"/>
</dbReference>
<evidence type="ECO:0000313" key="10">
    <source>
        <dbReference type="Proteomes" id="UP000193244"/>
    </source>
</evidence>
<dbReference type="InterPro" id="IPR051791">
    <property type="entry name" value="Pra-immunoreactive"/>
</dbReference>
<evidence type="ECO:0000256" key="4">
    <source>
        <dbReference type="ARBA" id="ARBA00022989"/>
    </source>
</evidence>
<evidence type="ECO:0000256" key="2">
    <source>
        <dbReference type="ARBA" id="ARBA00022475"/>
    </source>
</evidence>
<feature type="compositionally biased region" description="Low complexity" evidence="6">
    <location>
        <begin position="300"/>
        <end position="314"/>
    </location>
</feature>
<feature type="domain" description="RDD" evidence="8">
    <location>
        <begin position="315"/>
        <end position="453"/>
    </location>
</feature>
<keyword evidence="3 7" id="KW-0812">Transmembrane</keyword>
<evidence type="ECO:0000256" key="7">
    <source>
        <dbReference type="SAM" id="Phobius"/>
    </source>
</evidence>
<sequence>MDAVDLFSRALSARSTLPSELRGLDSDPLWAALLTSVQNVVLSEIRAGRYPELGDETQRSAWPTLLDRLGDDARVRIGREIVDQLTVSTVDELWVTCMRVIGRSGDGHGAGGVAGASATGPDARGESIAVTSRDPVVEERIVDLLELLGEVVETQLADRFGVLAEEPRSESVELSLSDAGPAPEPMTEPRAAVASGFAAPVPVAAADADAGLVVSLPPTLAEPPTRPAAVPVFDWAPAPSHPASMPTEAPDEAPTDQTVARAPSTPVAPPAYPDAAAPPAPTAPAAPAAAIGHPTPPGAPGWRPLPTMTTTRTPAPIGRRAGAFLIDRAITILITTAAALLFVWPAAASASSRPEAGGLVVALAFVGVGAVSLSWFVVVAWMVGARGASPGKRIMRIEVTGFSSPGPIGFGRALLRELILAAFTIGTALTAWLPYASVFWDQTKQLRGWHDKAVDDIVVEVARL</sequence>
<keyword evidence="2" id="KW-1003">Cell membrane</keyword>
<feature type="region of interest" description="Disordered" evidence="6">
    <location>
        <begin position="167"/>
        <end position="189"/>
    </location>
</feature>
<keyword evidence="10" id="KW-1185">Reference proteome</keyword>
<evidence type="ECO:0000256" key="3">
    <source>
        <dbReference type="ARBA" id="ARBA00022692"/>
    </source>
</evidence>
<feature type="compositionally biased region" description="Pro residues" evidence="6">
    <location>
        <begin position="266"/>
        <end position="284"/>
    </location>
</feature>
<protein>
    <submittedName>
        <fullName evidence="9">Uncharacterized membrane protein YckC, RDD family</fullName>
    </submittedName>
</protein>
<dbReference type="EMBL" id="FXAY01000002">
    <property type="protein sequence ID" value="SMG26897.1"/>
    <property type="molecule type" value="Genomic_DNA"/>
</dbReference>
<evidence type="ECO:0000313" key="9">
    <source>
        <dbReference type="EMBL" id="SMG26897.1"/>
    </source>
</evidence>
<dbReference type="Pfam" id="PF06271">
    <property type="entry name" value="RDD"/>
    <property type="match status" value="1"/>
</dbReference>